<sequence>MITCAKSCCQISPKIIRLSEIKQNIVNSRKNRQQGRSHDINCKGLLLTVLAQQSPIFQDPCNRN</sequence>
<evidence type="ECO:0000313" key="1">
    <source>
        <dbReference type="EMBL" id="TRU44904.1"/>
    </source>
</evidence>
<protein>
    <submittedName>
        <fullName evidence="1">Uncharacterized protein</fullName>
    </submittedName>
</protein>
<dbReference type="AlphaFoldDB" id="A0A552FE01"/>
<dbReference type="Proteomes" id="UP000320293">
    <property type="component" value="Unassembled WGS sequence"/>
</dbReference>
<name>A0A552FE01_MICAE</name>
<gene>
    <name evidence="1" type="ORF">EWV91_15700</name>
</gene>
<proteinExistence type="predicted"/>
<evidence type="ECO:0000313" key="2">
    <source>
        <dbReference type="Proteomes" id="UP000320293"/>
    </source>
</evidence>
<accession>A0A552FE01</accession>
<dbReference type="EMBL" id="SFBF01000293">
    <property type="protein sequence ID" value="TRU44904.1"/>
    <property type="molecule type" value="Genomic_DNA"/>
</dbReference>
<comment type="caution">
    <text evidence="1">The sequence shown here is derived from an EMBL/GenBank/DDBJ whole genome shotgun (WGS) entry which is preliminary data.</text>
</comment>
<reference evidence="1 2" key="1">
    <citation type="submission" date="2019-01" db="EMBL/GenBank/DDBJ databases">
        <title>Coherence of Microcystis species and biogeography revealed through population genomics.</title>
        <authorList>
            <person name="Perez-Carrascal O.M."/>
            <person name="Terrat Y."/>
            <person name="Giani A."/>
            <person name="Fortin N."/>
            <person name="Tromas N."/>
            <person name="Shapiro B.J."/>
        </authorList>
    </citation>
    <scope>NUCLEOTIDE SEQUENCE [LARGE SCALE GENOMIC DNA]</scope>
    <source>
        <strain evidence="1">Ma_QC_Ca_00000000_S207</strain>
    </source>
</reference>
<organism evidence="1 2">
    <name type="scientific">Microcystis aeruginosa Ma_QC_Ca_00000000_S207</name>
    <dbReference type="NCBI Taxonomy" id="2486251"/>
    <lineage>
        <taxon>Bacteria</taxon>
        <taxon>Bacillati</taxon>
        <taxon>Cyanobacteriota</taxon>
        <taxon>Cyanophyceae</taxon>
        <taxon>Oscillatoriophycideae</taxon>
        <taxon>Chroococcales</taxon>
        <taxon>Microcystaceae</taxon>
        <taxon>Microcystis</taxon>
    </lineage>
</organism>